<evidence type="ECO:0000256" key="1">
    <source>
        <dbReference type="SAM" id="SignalP"/>
    </source>
</evidence>
<reference evidence="3 4" key="1">
    <citation type="journal article" date="2007" name="Int. J. Syst. Evol. Microbiol.">
        <title>Halomonas saccharevitans sp. nov., Halomonas arcis sp. nov. and Halomonas subterranea sp. nov., halophilic bacteria isolated from hypersaline environments of China.</title>
        <authorList>
            <person name="Xu X.W."/>
            <person name="Wu Y.H."/>
            <person name="Zhou Z."/>
            <person name="Wang C.S."/>
            <person name="Zhou Y.G."/>
            <person name="Zhang H.B."/>
            <person name="Wang Y."/>
            <person name="Wu M."/>
        </authorList>
    </citation>
    <scope>NUCLEOTIDE SEQUENCE [LARGE SCALE GENOMIC DNA]</scope>
    <source>
        <strain evidence="3 4">TBZ3</strain>
    </source>
</reference>
<dbReference type="GO" id="GO:0003677">
    <property type="term" value="F:DNA binding"/>
    <property type="evidence" value="ECO:0007669"/>
    <property type="project" value="UniProtKB-KW"/>
</dbReference>
<dbReference type="SUPFAM" id="SSF47781">
    <property type="entry name" value="RuvA domain 2-like"/>
    <property type="match status" value="1"/>
</dbReference>
<dbReference type="InterPro" id="IPR051675">
    <property type="entry name" value="Endo/Exo/Phosphatase_dom_1"/>
</dbReference>
<dbReference type="OrthoDB" id="7510573at2"/>
<dbReference type="GO" id="GO:0006281">
    <property type="term" value="P:DNA repair"/>
    <property type="evidence" value="ECO:0007669"/>
    <property type="project" value="InterPro"/>
</dbReference>
<dbReference type="SMART" id="SM00278">
    <property type="entry name" value="HhH1"/>
    <property type="match status" value="2"/>
</dbReference>
<dbReference type="RefSeq" id="WP_138182148.1">
    <property type="nucleotide sequence ID" value="NZ_VBUI01000022.1"/>
</dbReference>
<gene>
    <name evidence="3" type="ORF">FEI13_14050</name>
</gene>
<dbReference type="EMBL" id="VBUI01000022">
    <property type="protein sequence ID" value="TLF47873.1"/>
    <property type="molecule type" value="Genomic_DNA"/>
</dbReference>
<protein>
    <submittedName>
        <fullName evidence="3">ComEA family DNA-binding protein</fullName>
    </submittedName>
</protein>
<dbReference type="InterPro" id="IPR004509">
    <property type="entry name" value="Competence_ComEA_HhH"/>
</dbReference>
<name>A0A5R8MDU2_9GAMM</name>
<dbReference type="NCBIfam" id="TIGR00426">
    <property type="entry name" value="competence protein ComEA helix-hairpin-helix repeat region"/>
    <property type="match status" value="1"/>
</dbReference>
<sequence>MTIALKTRLSCLLLTMLLSLAPLAASQALAQDLSPIDINAADAALLAELPGIGPSKASAIVEDREANGPYESAEDLTRVSGIGEVTVDGLADQITL</sequence>
<evidence type="ECO:0000313" key="4">
    <source>
        <dbReference type="Proteomes" id="UP000306973"/>
    </source>
</evidence>
<feature type="domain" description="Helix-hairpin-helix DNA-binding motif class 1" evidence="2">
    <location>
        <begin position="44"/>
        <end position="63"/>
    </location>
</feature>
<proteinExistence type="predicted"/>
<dbReference type="InterPro" id="IPR003583">
    <property type="entry name" value="Hlx-hairpin-Hlx_DNA-bd_motif"/>
</dbReference>
<feature type="chain" id="PRO_5024386422" evidence="1">
    <location>
        <begin position="31"/>
        <end position="96"/>
    </location>
</feature>
<dbReference type="GO" id="GO:0015628">
    <property type="term" value="P:protein secretion by the type II secretion system"/>
    <property type="evidence" value="ECO:0007669"/>
    <property type="project" value="TreeGrafter"/>
</dbReference>
<feature type="signal peptide" evidence="1">
    <location>
        <begin position="1"/>
        <end position="30"/>
    </location>
</feature>
<dbReference type="GO" id="GO:0015627">
    <property type="term" value="C:type II protein secretion system complex"/>
    <property type="evidence" value="ECO:0007669"/>
    <property type="project" value="TreeGrafter"/>
</dbReference>
<dbReference type="Proteomes" id="UP000306973">
    <property type="component" value="Unassembled WGS sequence"/>
</dbReference>
<feature type="domain" description="Helix-hairpin-helix DNA-binding motif class 1" evidence="2">
    <location>
        <begin position="74"/>
        <end position="93"/>
    </location>
</feature>
<organism evidence="3 4">
    <name type="scientific">Halomonas urmiana</name>
    <dbReference type="NCBI Taxonomy" id="490901"/>
    <lineage>
        <taxon>Bacteria</taxon>
        <taxon>Pseudomonadati</taxon>
        <taxon>Pseudomonadota</taxon>
        <taxon>Gammaproteobacteria</taxon>
        <taxon>Oceanospirillales</taxon>
        <taxon>Halomonadaceae</taxon>
        <taxon>Halomonas</taxon>
    </lineage>
</organism>
<evidence type="ECO:0000259" key="2">
    <source>
        <dbReference type="SMART" id="SM00278"/>
    </source>
</evidence>
<keyword evidence="1" id="KW-0732">Signal</keyword>
<keyword evidence="3" id="KW-0238">DNA-binding</keyword>
<accession>A0A5R8MDU2</accession>
<dbReference type="AlphaFoldDB" id="A0A5R8MDU2"/>
<evidence type="ECO:0000313" key="3">
    <source>
        <dbReference type="EMBL" id="TLF47873.1"/>
    </source>
</evidence>
<dbReference type="InterPro" id="IPR010994">
    <property type="entry name" value="RuvA_2-like"/>
</dbReference>
<dbReference type="PANTHER" id="PTHR21180">
    <property type="entry name" value="ENDONUCLEASE/EXONUCLEASE/PHOSPHATASE FAMILY DOMAIN-CONTAINING PROTEIN 1"/>
    <property type="match status" value="1"/>
</dbReference>
<dbReference type="PANTHER" id="PTHR21180:SF32">
    <property type="entry name" value="ENDONUCLEASE_EXONUCLEASE_PHOSPHATASE FAMILY DOMAIN-CONTAINING PROTEIN 1"/>
    <property type="match status" value="1"/>
</dbReference>
<dbReference type="Pfam" id="PF12836">
    <property type="entry name" value="HHH_3"/>
    <property type="match status" value="1"/>
</dbReference>
<dbReference type="Gene3D" id="1.10.150.280">
    <property type="entry name" value="AF1531-like domain"/>
    <property type="match status" value="1"/>
</dbReference>
<keyword evidence="4" id="KW-1185">Reference proteome</keyword>
<comment type="caution">
    <text evidence="3">The sequence shown here is derived from an EMBL/GenBank/DDBJ whole genome shotgun (WGS) entry which is preliminary data.</text>
</comment>